<evidence type="ECO:0000256" key="1">
    <source>
        <dbReference type="SAM" id="MobiDB-lite"/>
    </source>
</evidence>
<accession>A0AAD7T166</accession>
<name>A0AAD7T166_9TELE</name>
<feature type="region of interest" description="Disordered" evidence="1">
    <location>
        <begin position="43"/>
        <end position="72"/>
    </location>
</feature>
<proteinExistence type="predicted"/>
<dbReference type="Proteomes" id="UP001221898">
    <property type="component" value="Unassembled WGS sequence"/>
</dbReference>
<keyword evidence="3" id="KW-1185">Reference proteome</keyword>
<comment type="caution">
    <text evidence="2">The sequence shown here is derived from an EMBL/GenBank/DDBJ whole genome shotgun (WGS) entry which is preliminary data.</text>
</comment>
<organism evidence="2 3">
    <name type="scientific">Aldrovandia affinis</name>
    <dbReference type="NCBI Taxonomy" id="143900"/>
    <lineage>
        <taxon>Eukaryota</taxon>
        <taxon>Metazoa</taxon>
        <taxon>Chordata</taxon>
        <taxon>Craniata</taxon>
        <taxon>Vertebrata</taxon>
        <taxon>Euteleostomi</taxon>
        <taxon>Actinopterygii</taxon>
        <taxon>Neopterygii</taxon>
        <taxon>Teleostei</taxon>
        <taxon>Notacanthiformes</taxon>
        <taxon>Halosauridae</taxon>
        <taxon>Aldrovandia</taxon>
    </lineage>
</organism>
<feature type="compositionally biased region" description="Pro residues" evidence="1">
    <location>
        <begin position="62"/>
        <end position="72"/>
    </location>
</feature>
<evidence type="ECO:0000313" key="3">
    <source>
        <dbReference type="Proteomes" id="UP001221898"/>
    </source>
</evidence>
<reference evidence="2" key="1">
    <citation type="journal article" date="2023" name="Science">
        <title>Genome structures resolve the early diversification of teleost fishes.</title>
        <authorList>
            <person name="Parey E."/>
            <person name="Louis A."/>
            <person name="Montfort J."/>
            <person name="Bouchez O."/>
            <person name="Roques C."/>
            <person name="Iampietro C."/>
            <person name="Lluch J."/>
            <person name="Castinel A."/>
            <person name="Donnadieu C."/>
            <person name="Desvignes T."/>
            <person name="Floi Bucao C."/>
            <person name="Jouanno E."/>
            <person name="Wen M."/>
            <person name="Mejri S."/>
            <person name="Dirks R."/>
            <person name="Jansen H."/>
            <person name="Henkel C."/>
            <person name="Chen W.J."/>
            <person name="Zahm M."/>
            <person name="Cabau C."/>
            <person name="Klopp C."/>
            <person name="Thompson A.W."/>
            <person name="Robinson-Rechavi M."/>
            <person name="Braasch I."/>
            <person name="Lecointre G."/>
            <person name="Bobe J."/>
            <person name="Postlethwait J.H."/>
            <person name="Berthelot C."/>
            <person name="Roest Crollius H."/>
            <person name="Guiguen Y."/>
        </authorList>
    </citation>
    <scope>NUCLEOTIDE SEQUENCE</scope>
    <source>
        <strain evidence="2">NC1722</strain>
    </source>
</reference>
<sequence length="72" mass="7538">MCARRVLLHHAAVTEDTGAVSREPVRCSAAAVMLCLQRAVRHANSSGVHRKTASINDARPPLTSPPPGAQAA</sequence>
<protein>
    <submittedName>
        <fullName evidence="2">Uncharacterized protein</fullName>
    </submittedName>
</protein>
<dbReference type="AlphaFoldDB" id="A0AAD7T166"/>
<gene>
    <name evidence="2" type="ORF">AAFF_G00128070</name>
</gene>
<evidence type="ECO:0000313" key="2">
    <source>
        <dbReference type="EMBL" id="KAJ8412471.1"/>
    </source>
</evidence>
<dbReference type="EMBL" id="JAINUG010000019">
    <property type="protein sequence ID" value="KAJ8412471.1"/>
    <property type="molecule type" value="Genomic_DNA"/>
</dbReference>